<organism evidence="3 4">
    <name type="scientific">Sporothrix bragantina</name>
    <dbReference type="NCBI Taxonomy" id="671064"/>
    <lineage>
        <taxon>Eukaryota</taxon>
        <taxon>Fungi</taxon>
        <taxon>Dikarya</taxon>
        <taxon>Ascomycota</taxon>
        <taxon>Pezizomycotina</taxon>
        <taxon>Sordariomycetes</taxon>
        <taxon>Sordariomycetidae</taxon>
        <taxon>Ophiostomatales</taxon>
        <taxon>Ophiostomataceae</taxon>
        <taxon>Sporothrix</taxon>
    </lineage>
</organism>
<dbReference type="EMBL" id="CAWUHC010000073">
    <property type="protein sequence ID" value="CAK7228590.1"/>
    <property type="molecule type" value="Genomic_DNA"/>
</dbReference>
<dbReference type="CDD" id="cd03445">
    <property type="entry name" value="Thioesterase_II_repeat2"/>
    <property type="match status" value="1"/>
</dbReference>
<dbReference type="Pfam" id="PF13622">
    <property type="entry name" value="4HBT_3"/>
    <property type="match status" value="1"/>
</dbReference>
<feature type="domain" description="Acyl-CoA thioesterase-like N-terminal HotDog" evidence="1">
    <location>
        <begin position="43"/>
        <end position="128"/>
    </location>
</feature>
<reference evidence="3 4" key="1">
    <citation type="submission" date="2024-01" db="EMBL/GenBank/DDBJ databases">
        <authorList>
            <person name="Allen C."/>
            <person name="Tagirdzhanova G."/>
        </authorList>
    </citation>
    <scope>NUCLEOTIDE SEQUENCE [LARGE SCALE GENOMIC DNA]</scope>
</reference>
<dbReference type="PANTHER" id="PTHR11066:SF34">
    <property type="entry name" value="ACYL-COENZYME A THIOESTERASE 8"/>
    <property type="match status" value="1"/>
</dbReference>
<evidence type="ECO:0000259" key="2">
    <source>
        <dbReference type="Pfam" id="PF20789"/>
    </source>
</evidence>
<keyword evidence="3" id="KW-0378">Hydrolase</keyword>
<dbReference type="CDD" id="cd03444">
    <property type="entry name" value="Thioesterase_II_repeat1"/>
    <property type="match status" value="1"/>
</dbReference>
<name>A0ABP0CBS5_9PEZI</name>
<evidence type="ECO:0000313" key="4">
    <source>
        <dbReference type="Proteomes" id="UP001642406"/>
    </source>
</evidence>
<dbReference type="InterPro" id="IPR049449">
    <property type="entry name" value="TesB_ACOT8-like_N"/>
</dbReference>
<feature type="domain" description="Acyl-CoA thioesterase-like C-terminal" evidence="2">
    <location>
        <begin position="198"/>
        <end position="371"/>
    </location>
</feature>
<dbReference type="EC" id="3.1.2.2" evidence="3"/>
<dbReference type="Gene3D" id="3.10.129.10">
    <property type="entry name" value="Hotdog Thioesterase"/>
    <property type="match status" value="2"/>
</dbReference>
<gene>
    <name evidence="3" type="primary">TES1_1</name>
    <name evidence="3" type="ORF">SBRCBS47491_006956</name>
</gene>
<sequence>MPLPHPTILRPPPPDPALSPLENDLDITALGVLGEDIFTNTRPPWHPPGARGIYGGSVVGMCLAAGHRTVSPDFALHSCHCYFLLAGNAEIPILFHVERVRDGRSFATRTVQARQRGRCIFTVTMSFTLMPTGSGDKGAASTAALTPPPALGALSKVGHAAVMPAVRPPLPGPGYEEQNTNNVYMRLAKAFGSDHIMEQPIMSGPMLITGSDDAPHLKQTMHWVRVRGKIAGGRTAHLDALSYVTDNYFIGTITRIHRLWRFPFTVAQLLGRDGDTTFKDAPEQVQAVRDLVAFETGGDTLESFLGQPEVGMVVSLDHTIYFHEPDRVRADEWMLAVMDSPWAGEGRGVVTQRIFGADGTLLVTCIQEGIVRLKEDKSKREVKARI</sequence>
<dbReference type="GO" id="GO:0016787">
    <property type="term" value="F:hydrolase activity"/>
    <property type="evidence" value="ECO:0007669"/>
    <property type="project" value="UniProtKB-KW"/>
</dbReference>
<dbReference type="Pfam" id="PF20789">
    <property type="entry name" value="4HBT_3C"/>
    <property type="match status" value="1"/>
</dbReference>
<evidence type="ECO:0000313" key="3">
    <source>
        <dbReference type="EMBL" id="CAK7228590.1"/>
    </source>
</evidence>
<dbReference type="Proteomes" id="UP001642406">
    <property type="component" value="Unassembled WGS sequence"/>
</dbReference>
<proteinExistence type="predicted"/>
<dbReference type="InterPro" id="IPR049450">
    <property type="entry name" value="ACOT8-like_C"/>
</dbReference>
<accession>A0ABP0CBS5</accession>
<comment type="caution">
    <text evidence="3">The sequence shown here is derived from an EMBL/GenBank/DDBJ whole genome shotgun (WGS) entry which is preliminary data.</text>
</comment>
<protein>
    <submittedName>
        <fullName evidence="3">Acyl-CoA thioesterase</fullName>
        <ecNumber evidence="3">3.1.2.2</ecNumber>
    </submittedName>
</protein>
<dbReference type="InterPro" id="IPR003703">
    <property type="entry name" value="Acyl_CoA_thio"/>
</dbReference>
<dbReference type="InterPro" id="IPR029069">
    <property type="entry name" value="HotDog_dom_sf"/>
</dbReference>
<dbReference type="SUPFAM" id="SSF54637">
    <property type="entry name" value="Thioesterase/thiol ester dehydrase-isomerase"/>
    <property type="match status" value="2"/>
</dbReference>
<evidence type="ECO:0000259" key="1">
    <source>
        <dbReference type="Pfam" id="PF13622"/>
    </source>
</evidence>
<keyword evidence="4" id="KW-1185">Reference proteome</keyword>
<dbReference type="PANTHER" id="PTHR11066">
    <property type="entry name" value="ACYL-COA THIOESTERASE"/>
    <property type="match status" value="1"/>
</dbReference>